<feature type="domain" description="PiggyBac transposable element-derived protein" evidence="2">
    <location>
        <begin position="140"/>
        <end position="490"/>
    </location>
</feature>
<dbReference type="OrthoDB" id="10030973at2759"/>
<dbReference type="PANTHER" id="PTHR46599">
    <property type="entry name" value="PIGGYBAC TRANSPOSABLE ELEMENT-DERIVED PROTEIN 4"/>
    <property type="match status" value="1"/>
</dbReference>
<evidence type="ECO:0000313" key="4">
    <source>
        <dbReference type="Proteomes" id="UP000694397"/>
    </source>
</evidence>
<evidence type="ECO:0000313" key="3">
    <source>
        <dbReference type="Ensembl" id="ENSSFOP00015074439.1"/>
    </source>
</evidence>
<protein>
    <recommendedName>
        <fullName evidence="2">PiggyBac transposable element-derived protein domain-containing protein</fullName>
    </recommendedName>
</protein>
<name>A0A8C9WIP2_SCLFO</name>
<accession>A0A8C9WIP2</accession>
<feature type="region of interest" description="Disordered" evidence="1">
    <location>
        <begin position="18"/>
        <end position="96"/>
    </location>
</feature>
<evidence type="ECO:0000259" key="2">
    <source>
        <dbReference type="Pfam" id="PF13843"/>
    </source>
</evidence>
<reference evidence="3" key="3">
    <citation type="submission" date="2025-09" db="UniProtKB">
        <authorList>
            <consortium name="Ensembl"/>
        </authorList>
    </citation>
    <scope>IDENTIFICATION</scope>
</reference>
<dbReference type="Proteomes" id="UP000694397">
    <property type="component" value="Chromosome 6"/>
</dbReference>
<keyword evidence="4" id="KW-1185">Reference proteome</keyword>
<dbReference type="Ensembl" id="ENSSFOT00015081037.1">
    <property type="protein sequence ID" value="ENSSFOP00015074439.1"/>
    <property type="gene ID" value="ENSSFOG00015028257.1"/>
</dbReference>
<dbReference type="AlphaFoldDB" id="A0A8C9WIP2"/>
<reference evidence="3 4" key="1">
    <citation type="submission" date="2019-04" db="EMBL/GenBank/DDBJ databases">
        <authorList>
            <consortium name="Wellcome Sanger Institute Data Sharing"/>
        </authorList>
    </citation>
    <scope>NUCLEOTIDE SEQUENCE [LARGE SCALE GENOMIC DNA]</scope>
</reference>
<evidence type="ECO:0000256" key="1">
    <source>
        <dbReference type="SAM" id="MobiDB-lite"/>
    </source>
</evidence>
<dbReference type="Pfam" id="PF13843">
    <property type="entry name" value="DDE_Tnp_1_7"/>
    <property type="match status" value="1"/>
</dbReference>
<organism evidence="3 4">
    <name type="scientific">Scleropages formosus</name>
    <name type="common">Asian bonytongue</name>
    <name type="synonym">Osteoglossum formosum</name>
    <dbReference type="NCBI Taxonomy" id="113540"/>
    <lineage>
        <taxon>Eukaryota</taxon>
        <taxon>Metazoa</taxon>
        <taxon>Chordata</taxon>
        <taxon>Craniata</taxon>
        <taxon>Vertebrata</taxon>
        <taxon>Euteleostomi</taxon>
        <taxon>Actinopterygii</taxon>
        <taxon>Neopterygii</taxon>
        <taxon>Teleostei</taxon>
        <taxon>Osteoglossocephala</taxon>
        <taxon>Osteoglossomorpha</taxon>
        <taxon>Osteoglossiformes</taxon>
        <taxon>Osteoglossidae</taxon>
        <taxon>Scleropages</taxon>
    </lineage>
</organism>
<feature type="compositionally biased region" description="Acidic residues" evidence="1">
    <location>
        <begin position="30"/>
        <end position="39"/>
    </location>
</feature>
<proteinExistence type="predicted"/>
<sequence length="565" mass="63737">MDCTNFVQTTHTHFLNRLSHTGSRGTGTEVETDSDEGDDEHNVFVESDASDGSDPESEQDTNTKSMMSCYDDDNNDDEGNEVGARGRQVQTTNDETSSYISNNGLVWLSADPPRRKTRPCNIRHTKEGPCGKAKLVESEMDAFLCFIDHEILSTVIENTNKYGRKYMVSKGRDPSAWIPVDEVEMKAVIGVLYLLGVYRSKHESLRSLWSSGHSGRPVFNAAFSINRFEQILAFMRFDGHETCEIRKAKDKFAPFQSVWNAFIENCRKNYMVGAYVTIDEQLIPFRGRCSFRQYMPNKPDKSGMKLFLMCDVATAYTFNGLPYVGCEGNRQNIGLADSVVKKLVEPVHHSGINVTTDSWFTSAELAADLLCKKITLLGTIHQRKPEVPREFLPCKSRAVGSSLFGFCQKLAMVSYVPKKNKVTLLLSSMHDKEEVDQVSGKPMMIIDYNETKGAVDRVDQLCHNYSVQKRTKRWPLAYFYHCLNIASINAEVIFMAKSCQNILIVLHSHGRGVETPRSVILCPETSIHLRERSLLAMSCICTFPILQAKPASFFYSCDAVFSMEY</sequence>
<reference evidence="3" key="2">
    <citation type="submission" date="2025-08" db="UniProtKB">
        <authorList>
            <consortium name="Ensembl"/>
        </authorList>
    </citation>
    <scope>IDENTIFICATION</scope>
</reference>
<dbReference type="PANTHER" id="PTHR46599:SF6">
    <property type="entry name" value="DUAL SPECIFICITY PHOSPHATASE 26"/>
    <property type="match status" value="1"/>
</dbReference>
<dbReference type="GeneTree" id="ENSGT00940000171976"/>
<feature type="compositionally biased region" description="Acidic residues" evidence="1">
    <location>
        <begin position="70"/>
        <end position="80"/>
    </location>
</feature>
<feature type="compositionally biased region" description="Acidic residues" evidence="1">
    <location>
        <begin position="48"/>
        <end position="59"/>
    </location>
</feature>
<dbReference type="InterPro" id="IPR029526">
    <property type="entry name" value="PGBD"/>
</dbReference>